<dbReference type="EMBL" id="RQXW01000005">
    <property type="protein sequence ID" value="RTE66505.1"/>
    <property type="molecule type" value="Genomic_DNA"/>
</dbReference>
<gene>
    <name evidence="2" type="ORF">EH243_07880</name>
</gene>
<sequence>METKKNVDHVVDDDIEYDETQRDNPIEDPLAAIKNMRLEQLAVCRLKSMEEMQAMTGEPIDSKSKRSGE</sequence>
<proteinExistence type="predicted"/>
<evidence type="ECO:0000256" key="1">
    <source>
        <dbReference type="SAM" id="MobiDB-lite"/>
    </source>
</evidence>
<accession>A0A430KSK3</accession>
<protein>
    <submittedName>
        <fullName evidence="2">Uncharacterized protein</fullName>
    </submittedName>
</protein>
<evidence type="ECO:0000313" key="3">
    <source>
        <dbReference type="Proteomes" id="UP000283087"/>
    </source>
</evidence>
<evidence type="ECO:0000313" key="2">
    <source>
        <dbReference type="EMBL" id="RTE66505.1"/>
    </source>
</evidence>
<keyword evidence="3" id="KW-1185">Reference proteome</keyword>
<reference evidence="2 3" key="1">
    <citation type="submission" date="2018-11" db="EMBL/GenBank/DDBJ databases">
        <title>The draft genome sequence of Amphritea opalescens ANRC-JH13T.</title>
        <authorList>
            <person name="Fang Z."/>
            <person name="Zhang Y."/>
            <person name="Han X."/>
        </authorList>
    </citation>
    <scope>NUCLEOTIDE SEQUENCE [LARGE SCALE GENOMIC DNA]</scope>
    <source>
        <strain evidence="2 3">ANRC-JH13</strain>
    </source>
</reference>
<feature type="compositionally biased region" description="Basic and acidic residues" evidence="1">
    <location>
        <begin position="1"/>
        <end position="12"/>
    </location>
</feature>
<feature type="region of interest" description="Disordered" evidence="1">
    <location>
        <begin position="1"/>
        <end position="23"/>
    </location>
</feature>
<dbReference type="OrthoDB" id="6402855at2"/>
<dbReference type="Proteomes" id="UP000283087">
    <property type="component" value="Unassembled WGS sequence"/>
</dbReference>
<dbReference type="AlphaFoldDB" id="A0A430KSK3"/>
<comment type="caution">
    <text evidence="2">The sequence shown here is derived from an EMBL/GenBank/DDBJ whole genome shotgun (WGS) entry which is preliminary data.</text>
</comment>
<name>A0A430KSK3_9GAMM</name>
<dbReference type="RefSeq" id="WP_126158104.1">
    <property type="nucleotide sequence ID" value="NZ_RQXW01000005.1"/>
</dbReference>
<organism evidence="2 3">
    <name type="scientific">Amphritea opalescens</name>
    <dbReference type="NCBI Taxonomy" id="2490544"/>
    <lineage>
        <taxon>Bacteria</taxon>
        <taxon>Pseudomonadati</taxon>
        <taxon>Pseudomonadota</taxon>
        <taxon>Gammaproteobacteria</taxon>
        <taxon>Oceanospirillales</taxon>
        <taxon>Oceanospirillaceae</taxon>
        <taxon>Amphritea</taxon>
    </lineage>
</organism>